<reference evidence="3" key="1">
    <citation type="submission" date="2021-05" db="EMBL/GenBank/DDBJ databases">
        <authorList>
            <person name="Alioto T."/>
            <person name="Alioto T."/>
            <person name="Gomez Garrido J."/>
        </authorList>
    </citation>
    <scope>NUCLEOTIDE SEQUENCE</scope>
</reference>
<proteinExistence type="predicted"/>
<feature type="region of interest" description="Disordered" evidence="2">
    <location>
        <begin position="134"/>
        <end position="156"/>
    </location>
</feature>
<feature type="region of interest" description="Disordered" evidence="2">
    <location>
        <begin position="507"/>
        <end position="528"/>
    </location>
</feature>
<organism evidence="3">
    <name type="scientific">Cacopsylla melanoneura</name>
    <dbReference type="NCBI Taxonomy" id="428564"/>
    <lineage>
        <taxon>Eukaryota</taxon>
        <taxon>Metazoa</taxon>
        <taxon>Ecdysozoa</taxon>
        <taxon>Arthropoda</taxon>
        <taxon>Hexapoda</taxon>
        <taxon>Insecta</taxon>
        <taxon>Pterygota</taxon>
        <taxon>Neoptera</taxon>
        <taxon>Paraneoptera</taxon>
        <taxon>Hemiptera</taxon>
        <taxon>Sternorrhyncha</taxon>
        <taxon>Psylloidea</taxon>
        <taxon>Psyllidae</taxon>
        <taxon>Psyllinae</taxon>
        <taxon>Cacopsylla</taxon>
    </lineage>
</organism>
<protein>
    <submittedName>
        <fullName evidence="3">Uncharacterized protein</fullName>
    </submittedName>
</protein>
<feature type="coiled-coil region" evidence="1">
    <location>
        <begin position="544"/>
        <end position="571"/>
    </location>
</feature>
<keyword evidence="1" id="KW-0175">Coiled coil</keyword>
<feature type="compositionally biased region" description="Basic and acidic residues" evidence="2">
    <location>
        <begin position="572"/>
        <end position="599"/>
    </location>
</feature>
<feature type="region of interest" description="Disordered" evidence="2">
    <location>
        <begin position="413"/>
        <end position="444"/>
    </location>
</feature>
<dbReference type="AlphaFoldDB" id="A0A8D8SHH2"/>
<name>A0A8D8SHH2_9HEMI</name>
<dbReference type="EMBL" id="HBUF01222096">
    <property type="protein sequence ID" value="CAG6669831.1"/>
    <property type="molecule type" value="Transcribed_RNA"/>
</dbReference>
<evidence type="ECO:0000256" key="1">
    <source>
        <dbReference type="SAM" id="Coils"/>
    </source>
</evidence>
<feature type="region of interest" description="Disordered" evidence="2">
    <location>
        <begin position="572"/>
        <end position="608"/>
    </location>
</feature>
<feature type="region of interest" description="Disordered" evidence="2">
    <location>
        <begin position="462"/>
        <end position="487"/>
    </location>
</feature>
<feature type="compositionally biased region" description="Basic and acidic residues" evidence="2">
    <location>
        <begin position="511"/>
        <end position="528"/>
    </location>
</feature>
<sequence>MFKFNAFENSLRSPSKLSIKPASQLSIKPASPYATRKLKETNSLNPTLPNVRLKLVKAEVNSNQQVVSTESIFVDSGLESLTSNSSSDTVDSDPQTKLTIVKDKNQDKAVQIEVINETLLNGSTTAHVVEVIDRKPNDNDRQAGSGSDGQPVEDVASNDNDVVVKPDGIHAIYNDVTVIKHNGNQSVSELQNNAPNVTQPESLTLNNLIQSGFEPTDPSAFKPSISSGVDPVITNGDQPTGNNITAEDVLIACTEVNKTSFVLQNSDVLEINVLNNKCNIKPEEFMFEEEKDHSLVIQVPDDASGTLLPKVTSDKFQRLKPNKGKITVKVVGEILKKQNTSNNSVKVVEKVQPDGSNISEIILTNELLRKSPNVSEKRGLKKVQQNGGAAPNGGIRKVEVFRKTSEPTFLLQTRPGKLPLSRKTSHDETKTPAKHQQNATGNAKLKPLTFGKFGQLSNSEETLVKKMRSSRETVNSSSLESLQGLKSGNGEKDCSLDVWSDSLSVISDNDSMSHDKLKKNKSEEEAKSMRRRRIERNIAHKNNKNIVSANISKFQNEIEKLTAARKESVEKMKFNRTDTKEKNKLSRTDSKRESGEHKIGQTSTGVSENLLERKPSINAKNTATQLFKTVSPRSRANQNVHNIVKSVTPAQVKLWTVVTIEQALLEAETRKNGSQTYKNLSEMLKMTELLSIPTSPSDPNKDVPTIIDEHEQSSKENGVVTCKPKGDVGLSKLVSTASVQELAPSEPLEIIIAKDITENEYLKILETYANKNTTDTLEAGTLPLDTLSQAKSEEQLQAKI</sequence>
<accession>A0A8D8SHH2</accession>
<evidence type="ECO:0000256" key="2">
    <source>
        <dbReference type="SAM" id="MobiDB-lite"/>
    </source>
</evidence>
<evidence type="ECO:0000313" key="3">
    <source>
        <dbReference type="EMBL" id="CAG6669831.1"/>
    </source>
</evidence>
<feature type="compositionally biased region" description="Polar residues" evidence="2">
    <location>
        <begin position="472"/>
        <end position="486"/>
    </location>
</feature>